<dbReference type="Proteomes" id="UP001497482">
    <property type="component" value="Chromosome 17"/>
</dbReference>
<name>A0AAV2K9J8_KNICA</name>
<dbReference type="EMBL" id="OZ035839">
    <property type="protein sequence ID" value="CAL1586364.1"/>
    <property type="molecule type" value="Genomic_DNA"/>
</dbReference>
<accession>A0AAV2K9J8</accession>
<keyword evidence="2" id="KW-1185">Reference proteome</keyword>
<organism evidence="1 2">
    <name type="scientific">Knipowitschia caucasica</name>
    <name type="common">Caucasian dwarf goby</name>
    <name type="synonym">Pomatoschistus caucasicus</name>
    <dbReference type="NCBI Taxonomy" id="637954"/>
    <lineage>
        <taxon>Eukaryota</taxon>
        <taxon>Metazoa</taxon>
        <taxon>Chordata</taxon>
        <taxon>Craniata</taxon>
        <taxon>Vertebrata</taxon>
        <taxon>Euteleostomi</taxon>
        <taxon>Actinopterygii</taxon>
        <taxon>Neopterygii</taxon>
        <taxon>Teleostei</taxon>
        <taxon>Neoteleostei</taxon>
        <taxon>Acanthomorphata</taxon>
        <taxon>Gobiaria</taxon>
        <taxon>Gobiiformes</taxon>
        <taxon>Gobioidei</taxon>
        <taxon>Gobiidae</taxon>
        <taxon>Gobiinae</taxon>
        <taxon>Knipowitschia</taxon>
    </lineage>
</organism>
<dbReference type="AlphaFoldDB" id="A0AAV2K9J8"/>
<dbReference type="PROSITE" id="PS51257">
    <property type="entry name" value="PROKAR_LIPOPROTEIN"/>
    <property type="match status" value="1"/>
</dbReference>
<evidence type="ECO:0000313" key="2">
    <source>
        <dbReference type="Proteomes" id="UP001497482"/>
    </source>
</evidence>
<gene>
    <name evidence="1" type="ORF">KC01_LOCUS16442</name>
</gene>
<reference evidence="1 2" key="1">
    <citation type="submission" date="2024-04" db="EMBL/GenBank/DDBJ databases">
        <authorList>
            <person name="Waldvogel A.-M."/>
            <person name="Schoenle A."/>
        </authorList>
    </citation>
    <scope>NUCLEOTIDE SEQUENCE [LARGE SCALE GENOMIC DNA]</scope>
</reference>
<proteinExistence type="predicted"/>
<evidence type="ECO:0008006" key="3">
    <source>
        <dbReference type="Google" id="ProtNLM"/>
    </source>
</evidence>
<sequence length="104" mass="11306">MPALNWRTHVWTTGLVSCPFLWRPGAAPSEEASHLLVSFRSPGPLLCLLSGPIRTLTGGSQPVKSHLSAVRTGLETPYTLQQNLQHTLPSTSLHFTPNVNVVLL</sequence>
<protein>
    <recommendedName>
        <fullName evidence="3">Secreted protein</fullName>
    </recommendedName>
</protein>
<evidence type="ECO:0000313" key="1">
    <source>
        <dbReference type="EMBL" id="CAL1586364.1"/>
    </source>
</evidence>